<dbReference type="PANTHER" id="PTHR46476:SF13">
    <property type="entry name" value="2, PUTATIVE, EXPRESSED-RELATED"/>
    <property type="match status" value="1"/>
</dbReference>
<feature type="chain" id="PRO_5005192954" description="GH18 domain-containing protein" evidence="1">
    <location>
        <begin position="20"/>
        <end position="407"/>
    </location>
</feature>
<keyword evidence="1" id="KW-0732">Signal</keyword>
<proteinExistence type="predicted"/>
<dbReference type="GO" id="GO:0005975">
    <property type="term" value="P:carbohydrate metabolic process"/>
    <property type="evidence" value="ECO:0007669"/>
    <property type="project" value="InterPro"/>
</dbReference>
<feature type="domain" description="GH18" evidence="2">
    <location>
        <begin position="75"/>
        <end position="349"/>
    </location>
</feature>
<dbReference type="Gene3D" id="3.20.20.80">
    <property type="entry name" value="Glycosidases"/>
    <property type="match status" value="1"/>
</dbReference>
<protein>
    <recommendedName>
        <fullName evidence="2">GH18 domain-containing protein</fullName>
    </recommendedName>
</protein>
<dbReference type="InterPro" id="IPR017853">
    <property type="entry name" value="GH"/>
</dbReference>
<accession>A0A0G4IBN1</accession>
<gene>
    <name evidence="3" type="ORF">Cvel_2207</name>
</gene>
<dbReference type="PANTHER" id="PTHR46476">
    <property type="entry name" value="CHITINASE 2-LIKE"/>
    <property type="match status" value="1"/>
</dbReference>
<dbReference type="SUPFAM" id="SSF51445">
    <property type="entry name" value="(Trans)glycosidases"/>
    <property type="match status" value="1"/>
</dbReference>
<dbReference type="EMBL" id="CDMZ01005798">
    <property type="protein sequence ID" value="CEM54570.1"/>
    <property type="molecule type" value="Genomic_DNA"/>
</dbReference>
<name>A0A0G4IBN1_9ALVE</name>
<feature type="signal peptide" evidence="1">
    <location>
        <begin position="1"/>
        <end position="19"/>
    </location>
</feature>
<organism evidence="3">
    <name type="scientific">Chromera velia CCMP2878</name>
    <dbReference type="NCBI Taxonomy" id="1169474"/>
    <lineage>
        <taxon>Eukaryota</taxon>
        <taxon>Sar</taxon>
        <taxon>Alveolata</taxon>
        <taxon>Colpodellida</taxon>
        <taxon>Chromeraceae</taxon>
        <taxon>Chromera</taxon>
    </lineage>
</organism>
<dbReference type="InterPro" id="IPR001223">
    <property type="entry name" value="Glyco_hydro18_cat"/>
</dbReference>
<dbReference type="VEuPathDB" id="CryptoDB:Cvel_2207"/>
<evidence type="ECO:0000313" key="3">
    <source>
        <dbReference type="EMBL" id="CEM54570.1"/>
    </source>
</evidence>
<evidence type="ECO:0000259" key="2">
    <source>
        <dbReference type="PROSITE" id="PS51910"/>
    </source>
</evidence>
<reference evidence="3" key="1">
    <citation type="submission" date="2014-11" db="EMBL/GenBank/DDBJ databases">
        <authorList>
            <person name="Otto D Thomas"/>
            <person name="Naeem Raeece"/>
        </authorList>
    </citation>
    <scope>NUCLEOTIDE SEQUENCE</scope>
</reference>
<dbReference type="AlphaFoldDB" id="A0A0G4IBN1"/>
<dbReference type="PROSITE" id="PS51910">
    <property type="entry name" value="GH18_2"/>
    <property type="match status" value="1"/>
</dbReference>
<sequence>MKSLSTVATLATLASLVNGAPLLRRLFAASNVASVTFNEPTVPEVVSLNGTNSTSLEDFVFISKEALQIGKVPEKVVGTYMGAWPNGVAPQPLSDLPKEVNTIMISFATDGSADKMGKGHGTFEARWDHNVFTKEKIAADKQANPDRVYLISVGGSADAGGTFFTKVSNEEWINNAFDWLEGQITELGADGAEMQFEGVPTYNPGLENFKTCMEGLLARLKAAGYITAVGPFYGRWGTSQQYKLLDLTNVDLVNMQMYANGRTSASDVVSDGKAAIAELQGSGNAGKFVFGANSAGRMSADVALESFEQLLSEESIRGLFTWDIEHSGQGGCNPKYCLETTAADILGGSEYKEGSCDCPGQISPPHEEHTGCGMSWADAQNHCGNPLCTVDADCPGDMKCFGGLTTC</sequence>
<evidence type="ECO:0000256" key="1">
    <source>
        <dbReference type="SAM" id="SignalP"/>
    </source>
</evidence>